<proteinExistence type="inferred from homology"/>
<evidence type="ECO:0000256" key="1">
    <source>
        <dbReference type="ARBA" id="ARBA00004496"/>
    </source>
</evidence>
<dbReference type="OrthoDB" id="2155283at2759"/>
<dbReference type="PANTHER" id="PTHR12515:SF5">
    <property type="entry name" value="PROTEIN SMAUG"/>
    <property type="match status" value="1"/>
</dbReference>
<feature type="region of interest" description="Disordered" evidence="5">
    <location>
        <begin position="204"/>
        <end position="258"/>
    </location>
</feature>
<feature type="compositionally biased region" description="Polar residues" evidence="5">
    <location>
        <begin position="205"/>
        <end position="231"/>
    </location>
</feature>
<evidence type="ECO:0000313" key="8">
    <source>
        <dbReference type="Proteomes" id="UP000801492"/>
    </source>
</evidence>
<evidence type="ECO:0000256" key="2">
    <source>
        <dbReference type="ARBA" id="ARBA00008232"/>
    </source>
</evidence>
<dbReference type="InterPro" id="IPR050897">
    <property type="entry name" value="SMAUG/VTS1_RNA-bind"/>
</dbReference>
<feature type="compositionally biased region" description="Polar residues" evidence="5">
    <location>
        <begin position="442"/>
        <end position="460"/>
    </location>
</feature>
<keyword evidence="3" id="KW-0963">Cytoplasm</keyword>
<evidence type="ECO:0000256" key="3">
    <source>
        <dbReference type="ARBA" id="ARBA00022490"/>
    </source>
</evidence>
<sequence>MDHAVPMRDLSEFCDQLGEMQQCFSKLDNCERTIALYYLMVGLPYANARFLQRALEEAISKVITPESQVLERNANDPAFISTFLSESPTVALSKMLTHIPLLRPGNKEALKGYITALRRFLSDCVAPTYKIYNECVEILSYVFVHPAFGREDKKFFRHLLYYVVQPNFLKYFAHTSVNDDISTTNPESASFLNTCMLDNGRLNRRSNSLTPGQFSSRDNLIPENWSSQENLSPPLPKPRSYSLSNDKSLPLKTSSIQTSSSETRLQDLQVQSSSQTVKGIVCWLKSLRLHKYSWVFNNLSYDQMLNLTEPDLEALSITKGARHKILLSIAKLKERGQILTELETEVMNGGDLLSALKKLKTILQSPLQTTAGEDLPSQFVRVMGKVCTQLLMLRSPSDDCLVLFSTLCERAETSDAFTEEQKKRLGLWRGQMIRGNHIPSYTHRQQSNNSHKQQNMQSQHHISAIGTSFQQSYAQKSSSYPNMQGSPVVGAHRHSLGSTTLQNQLFTLSSQFCPNPIIPFSINDLQNTLIGSGCNSKEINPHHTETKTRNTQGLKNTDIESSLESLCLQMMEHALGP</sequence>
<protein>
    <recommendedName>
        <fullName evidence="6">SAM domain-containing protein</fullName>
    </recommendedName>
</protein>
<accession>A0A8K0GM10</accession>
<evidence type="ECO:0000259" key="6">
    <source>
        <dbReference type="SMART" id="SM00454"/>
    </source>
</evidence>
<feature type="domain" description="SAM" evidence="6">
    <location>
        <begin position="272"/>
        <end position="335"/>
    </location>
</feature>
<dbReference type="InterPro" id="IPR013761">
    <property type="entry name" value="SAM/pointed_sf"/>
</dbReference>
<dbReference type="GO" id="GO:0003729">
    <property type="term" value="F:mRNA binding"/>
    <property type="evidence" value="ECO:0007669"/>
    <property type="project" value="TreeGrafter"/>
</dbReference>
<keyword evidence="8" id="KW-1185">Reference proteome</keyword>
<dbReference type="PANTHER" id="PTHR12515">
    <property type="entry name" value="STERILE ALPHA MOTIF DOMAIN CONTAINING PROTEIN 4-RELATED"/>
    <property type="match status" value="1"/>
</dbReference>
<keyword evidence="4" id="KW-0694">RNA-binding</keyword>
<feature type="region of interest" description="Disordered" evidence="5">
    <location>
        <begin position="440"/>
        <end position="460"/>
    </location>
</feature>
<dbReference type="Pfam" id="PF26034">
    <property type="entry name" value="PHAT_SMAUG"/>
    <property type="match status" value="1"/>
</dbReference>
<comment type="subcellular location">
    <subcellularLocation>
        <location evidence="1">Cytoplasm</location>
    </subcellularLocation>
</comment>
<dbReference type="EMBL" id="VTPC01000754">
    <property type="protein sequence ID" value="KAF2904501.1"/>
    <property type="molecule type" value="Genomic_DNA"/>
</dbReference>
<evidence type="ECO:0000256" key="4">
    <source>
        <dbReference type="ARBA" id="ARBA00022884"/>
    </source>
</evidence>
<name>A0A8K0GM10_IGNLU</name>
<reference evidence="7" key="1">
    <citation type="submission" date="2019-08" db="EMBL/GenBank/DDBJ databases">
        <title>The genome of the North American firefly Photinus pyralis.</title>
        <authorList>
            <consortium name="Photinus pyralis genome working group"/>
            <person name="Fallon T.R."/>
            <person name="Sander Lower S.E."/>
            <person name="Weng J.-K."/>
        </authorList>
    </citation>
    <scope>NUCLEOTIDE SEQUENCE</scope>
    <source>
        <strain evidence="7">TRF0915ILg1</strain>
        <tissue evidence="7">Whole body</tissue>
    </source>
</reference>
<dbReference type="InterPro" id="IPR058599">
    <property type="entry name" value="PHAT_Smg/ZCCHC2-like"/>
</dbReference>
<dbReference type="GO" id="GO:0000289">
    <property type="term" value="P:nuclear-transcribed mRNA poly(A) tail shortening"/>
    <property type="evidence" value="ECO:0007669"/>
    <property type="project" value="TreeGrafter"/>
</dbReference>
<dbReference type="InterPro" id="IPR037093">
    <property type="entry name" value="PHAT_dom_sf"/>
</dbReference>
<dbReference type="GO" id="GO:0030371">
    <property type="term" value="F:translation repressor activity"/>
    <property type="evidence" value="ECO:0007669"/>
    <property type="project" value="InterPro"/>
</dbReference>
<comment type="similarity">
    <text evidence="2">Belongs to the SMAUG family.</text>
</comment>
<organism evidence="7 8">
    <name type="scientific">Ignelater luminosus</name>
    <name type="common">Cucubano</name>
    <name type="synonym">Pyrophorus luminosus</name>
    <dbReference type="NCBI Taxonomy" id="2038154"/>
    <lineage>
        <taxon>Eukaryota</taxon>
        <taxon>Metazoa</taxon>
        <taxon>Ecdysozoa</taxon>
        <taxon>Arthropoda</taxon>
        <taxon>Hexapoda</taxon>
        <taxon>Insecta</taxon>
        <taxon>Pterygota</taxon>
        <taxon>Neoptera</taxon>
        <taxon>Endopterygota</taxon>
        <taxon>Coleoptera</taxon>
        <taxon>Polyphaga</taxon>
        <taxon>Elateriformia</taxon>
        <taxon>Elateroidea</taxon>
        <taxon>Elateridae</taxon>
        <taxon>Agrypninae</taxon>
        <taxon>Pyrophorini</taxon>
        <taxon>Ignelater</taxon>
    </lineage>
</organism>
<dbReference type="SUPFAM" id="SSF47769">
    <property type="entry name" value="SAM/Pointed domain"/>
    <property type="match status" value="1"/>
</dbReference>
<dbReference type="SMART" id="SM00454">
    <property type="entry name" value="SAM"/>
    <property type="match status" value="1"/>
</dbReference>
<dbReference type="GO" id="GO:0000932">
    <property type="term" value="C:P-body"/>
    <property type="evidence" value="ECO:0007669"/>
    <property type="project" value="TreeGrafter"/>
</dbReference>
<dbReference type="AlphaFoldDB" id="A0A8K0GM10"/>
<dbReference type="Gene3D" id="1.25.40.170">
    <property type="entry name" value="Smaug, PHAT domain"/>
    <property type="match status" value="1"/>
</dbReference>
<dbReference type="Pfam" id="PF00536">
    <property type="entry name" value="SAM_1"/>
    <property type="match status" value="1"/>
</dbReference>
<feature type="compositionally biased region" description="Polar residues" evidence="5">
    <location>
        <begin position="241"/>
        <end position="258"/>
    </location>
</feature>
<comment type="caution">
    <text evidence="7">The sequence shown here is derived from an EMBL/GenBank/DDBJ whole genome shotgun (WGS) entry which is preliminary data.</text>
</comment>
<dbReference type="InterPro" id="IPR001660">
    <property type="entry name" value="SAM"/>
</dbReference>
<dbReference type="Gene3D" id="1.10.150.50">
    <property type="entry name" value="Transcription Factor, Ets-1"/>
    <property type="match status" value="1"/>
</dbReference>
<dbReference type="Proteomes" id="UP000801492">
    <property type="component" value="Unassembled WGS sequence"/>
</dbReference>
<evidence type="ECO:0000313" key="7">
    <source>
        <dbReference type="EMBL" id="KAF2904501.1"/>
    </source>
</evidence>
<gene>
    <name evidence="7" type="ORF">ILUMI_01669</name>
</gene>
<evidence type="ECO:0000256" key="5">
    <source>
        <dbReference type="SAM" id="MobiDB-lite"/>
    </source>
</evidence>